<comment type="caution">
    <text evidence="2">The sequence shown here is derived from an EMBL/GenBank/DDBJ whole genome shotgun (WGS) entry which is preliminary data.</text>
</comment>
<evidence type="ECO:0000259" key="1">
    <source>
        <dbReference type="Pfam" id="PF14470"/>
    </source>
</evidence>
<evidence type="ECO:0000313" key="2">
    <source>
        <dbReference type="EMBL" id="MFC4245055.1"/>
    </source>
</evidence>
<dbReference type="EMBL" id="JBHSCN010000019">
    <property type="protein sequence ID" value="MFC4245055.1"/>
    <property type="molecule type" value="Genomic_DNA"/>
</dbReference>
<name>A0ABV8Q9R7_9MICO</name>
<dbReference type="InterPro" id="IPR039519">
    <property type="entry name" value="YokE-like_PH"/>
</dbReference>
<organism evidence="2 3">
    <name type="scientific">Gryllotalpicola reticulitermitis</name>
    <dbReference type="NCBI Taxonomy" id="1184153"/>
    <lineage>
        <taxon>Bacteria</taxon>
        <taxon>Bacillati</taxon>
        <taxon>Actinomycetota</taxon>
        <taxon>Actinomycetes</taxon>
        <taxon>Micrococcales</taxon>
        <taxon>Microbacteriaceae</taxon>
        <taxon>Gryllotalpicola</taxon>
    </lineage>
</organism>
<dbReference type="RefSeq" id="WP_390231712.1">
    <property type="nucleotide sequence ID" value="NZ_JBHSCN010000019.1"/>
</dbReference>
<keyword evidence="3" id="KW-1185">Reference proteome</keyword>
<proteinExistence type="predicted"/>
<evidence type="ECO:0000313" key="3">
    <source>
        <dbReference type="Proteomes" id="UP001595900"/>
    </source>
</evidence>
<dbReference type="Proteomes" id="UP001595900">
    <property type="component" value="Unassembled WGS sequence"/>
</dbReference>
<feature type="domain" description="YokE-like PH" evidence="1">
    <location>
        <begin position="16"/>
        <end position="110"/>
    </location>
</feature>
<accession>A0ABV8Q9R7</accession>
<protein>
    <submittedName>
        <fullName evidence="2">PH domain-containing protein</fullName>
    </submittedName>
</protein>
<gene>
    <name evidence="2" type="ORF">ACFOYW_16935</name>
</gene>
<reference evidence="3" key="1">
    <citation type="journal article" date="2019" name="Int. J. Syst. Evol. Microbiol.">
        <title>The Global Catalogue of Microorganisms (GCM) 10K type strain sequencing project: providing services to taxonomists for standard genome sequencing and annotation.</title>
        <authorList>
            <consortium name="The Broad Institute Genomics Platform"/>
            <consortium name="The Broad Institute Genome Sequencing Center for Infectious Disease"/>
            <person name="Wu L."/>
            <person name="Ma J."/>
        </authorList>
    </citation>
    <scope>NUCLEOTIDE SEQUENCE [LARGE SCALE GENOMIC DNA]</scope>
    <source>
        <strain evidence="3">CGMCC 1.10363</strain>
    </source>
</reference>
<sequence length="129" mass="14584">MRGCGCGHGRSCAREGERIVCRVRCVRQQTPEFRTTTDCRGWVVVTEQRVLFEGHQWPIHDAYEVPLQQVTSVDRRRKLLEWSVQLTVAGEPQTFYVLSGPDAEQLAQAIDSAAARSGEHGPRRRCSAF</sequence>
<dbReference type="Pfam" id="PF14470">
    <property type="entry name" value="bPH_3"/>
    <property type="match status" value="1"/>
</dbReference>